<protein>
    <submittedName>
        <fullName evidence="2">Uncharacterized protein</fullName>
    </submittedName>
</protein>
<feature type="region of interest" description="Disordered" evidence="1">
    <location>
        <begin position="46"/>
        <end position="66"/>
    </location>
</feature>
<evidence type="ECO:0000256" key="1">
    <source>
        <dbReference type="SAM" id="MobiDB-lite"/>
    </source>
</evidence>
<dbReference type="EMBL" id="BK016125">
    <property type="protein sequence ID" value="DAF97063.1"/>
    <property type="molecule type" value="Genomic_DNA"/>
</dbReference>
<reference evidence="2" key="1">
    <citation type="journal article" date="2021" name="Proc. Natl. Acad. Sci. U.S.A.">
        <title>A Catalog of Tens of Thousands of Viruses from Human Metagenomes Reveals Hidden Associations with Chronic Diseases.</title>
        <authorList>
            <person name="Tisza M.J."/>
            <person name="Buck C.B."/>
        </authorList>
    </citation>
    <scope>NUCLEOTIDE SEQUENCE</scope>
    <source>
        <strain evidence="2">Ctg6c78</strain>
    </source>
</reference>
<sequence length="213" mass="22863">MAKIIQDETLIDIADAIRVKGGLEGEIKVEDFAQLIQDLPTCDNTKRAEDAANEAEESAKESNASAISAATSASQVKKVESIVIGAANQETERINNENTRIANENARISAESDRAVAEKDRADAEAARVDENTGIVAQAKRYADLAADSERAVAGVAADALDAEAWAVGTMDGQDITNEHQAYNNNAKYYANLIKPVEISDTVIQNLWDSIVK</sequence>
<name>A0A8S5URG2_9CAUD</name>
<organism evidence="2">
    <name type="scientific">Siphoviridae sp. ctg6c78</name>
    <dbReference type="NCBI Taxonomy" id="2825603"/>
    <lineage>
        <taxon>Viruses</taxon>
        <taxon>Duplodnaviria</taxon>
        <taxon>Heunggongvirae</taxon>
        <taxon>Uroviricota</taxon>
        <taxon>Caudoviricetes</taxon>
    </lineage>
</organism>
<proteinExistence type="predicted"/>
<evidence type="ECO:0000313" key="2">
    <source>
        <dbReference type="EMBL" id="DAF97063.1"/>
    </source>
</evidence>
<accession>A0A8S5URG2</accession>